<dbReference type="InterPro" id="IPR009571">
    <property type="entry name" value="SUR7/Rim9-like_fungi"/>
</dbReference>
<dbReference type="PANTHER" id="PTHR36414">
    <property type="entry name" value="PROTEIN SUR7"/>
    <property type="match status" value="1"/>
</dbReference>
<dbReference type="GO" id="GO:0030866">
    <property type="term" value="P:cortical actin cytoskeleton organization"/>
    <property type="evidence" value="ECO:0007669"/>
    <property type="project" value="TreeGrafter"/>
</dbReference>
<evidence type="ECO:0000313" key="2">
    <source>
        <dbReference type="EMBL" id="CCC69612.1"/>
    </source>
</evidence>
<proteinExistence type="predicted"/>
<keyword evidence="1" id="KW-1133">Transmembrane helix</keyword>
<protein>
    <submittedName>
        <fullName evidence="2">Uncharacterized protein</fullName>
    </submittedName>
</protein>
<dbReference type="KEGG" id="ncs:NCAS_0D00310"/>
<sequence length="294" mass="32944">MQSKQIKRFVNLLSFFFLLGAGLLTFFLILSGARSGGVLKNFYWLQADTNGFNSAAPVTRWYNYEFCGFSNGNTFDCSSKGAAKPFSPRDNFGASPNMPSSFLNNRNTYYYLSKVAWAMLLIGMVFTIFTIVPQALTIFMNNIHTDNIAMAFSWIAFFFIILAACLYTGCYVKARKTFHHDNRSAKMGAKNFGFIWASVALLLLNSIAITVACVRNRKRRNDAYYNEDYHTEKSTASSGTSGVRFPLIRKHAKTTTVAADNVNAVPQDQPMLAEQQGVPIRTVEEHTVIAQQEV</sequence>
<dbReference type="GO" id="GO:0032185">
    <property type="term" value="P:septin cytoskeleton organization"/>
    <property type="evidence" value="ECO:0007669"/>
    <property type="project" value="TreeGrafter"/>
</dbReference>
<dbReference type="eggNOG" id="ENOG502RKFF">
    <property type="taxonomic scope" value="Eukaryota"/>
</dbReference>
<dbReference type="OrthoDB" id="5419460at2759"/>
<dbReference type="EMBL" id="HE576755">
    <property type="protein sequence ID" value="CCC69612.1"/>
    <property type="molecule type" value="Genomic_DNA"/>
</dbReference>
<name>G0VEZ3_NAUCA</name>
<dbReference type="GO" id="GO:0031505">
    <property type="term" value="P:fungal-type cell wall organization"/>
    <property type="evidence" value="ECO:0007669"/>
    <property type="project" value="EnsemblFungi"/>
</dbReference>
<evidence type="ECO:0000256" key="1">
    <source>
        <dbReference type="SAM" id="Phobius"/>
    </source>
</evidence>
<gene>
    <name evidence="2" type="primary">NCAS0D00310</name>
    <name evidence="2" type="ordered locus">NCAS_0D00310</name>
</gene>
<dbReference type="PANTHER" id="PTHR36414:SF3">
    <property type="entry name" value="SUR7 FAMILY PROTEIN FMP45"/>
    <property type="match status" value="1"/>
</dbReference>
<keyword evidence="1" id="KW-0812">Transmembrane</keyword>
<dbReference type="HOGENOM" id="CLU_059603_0_0_1"/>
<evidence type="ECO:0000313" key="3">
    <source>
        <dbReference type="Proteomes" id="UP000001640"/>
    </source>
</evidence>
<dbReference type="Pfam" id="PF06687">
    <property type="entry name" value="SUR7"/>
    <property type="match status" value="1"/>
</dbReference>
<accession>G0VEZ3</accession>
<dbReference type="GO" id="GO:0045121">
    <property type="term" value="C:membrane raft"/>
    <property type="evidence" value="ECO:0007669"/>
    <property type="project" value="TreeGrafter"/>
</dbReference>
<feature type="transmembrane region" description="Helical" evidence="1">
    <location>
        <begin position="194"/>
        <end position="214"/>
    </location>
</feature>
<reference evidence="2 3" key="1">
    <citation type="journal article" date="2011" name="Proc. Natl. Acad. Sci. U.S.A.">
        <title>Evolutionary erosion of yeast sex chromosomes by mating-type switching accidents.</title>
        <authorList>
            <person name="Gordon J.L."/>
            <person name="Armisen D."/>
            <person name="Proux-Wera E."/>
            <person name="Oheigeartaigh S.S."/>
            <person name="Byrne K.P."/>
            <person name="Wolfe K.H."/>
        </authorList>
    </citation>
    <scope>NUCLEOTIDE SEQUENCE [LARGE SCALE GENOMIC DNA]</scope>
    <source>
        <strain evidence="3">ATCC 76901 / BCRC 22586 / CBS 4309 / NBRC 1992 / NRRL Y-12630</strain>
    </source>
</reference>
<feature type="transmembrane region" description="Helical" evidence="1">
    <location>
        <begin position="151"/>
        <end position="174"/>
    </location>
</feature>
<reference key="2">
    <citation type="submission" date="2011-08" db="EMBL/GenBank/DDBJ databases">
        <title>Genome sequence of Naumovozyma castellii.</title>
        <authorList>
            <person name="Gordon J.L."/>
            <person name="Armisen D."/>
            <person name="Proux-Wera E."/>
            <person name="OhEigeartaigh S.S."/>
            <person name="Byrne K.P."/>
            <person name="Wolfe K.H."/>
        </authorList>
    </citation>
    <scope>NUCLEOTIDE SEQUENCE</scope>
    <source>
        <strain>Type strain:CBS 4309</strain>
    </source>
</reference>
<dbReference type="GO" id="GO:0006897">
    <property type="term" value="P:endocytosis"/>
    <property type="evidence" value="ECO:0007669"/>
    <property type="project" value="TreeGrafter"/>
</dbReference>
<dbReference type="OMA" id="FMWTAVA"/>
<dbReference type="GO" id="GO:0030437">
    <property type="term" value="P:ascospore formation"/>
    <property type="evidence" value="ECO:0007669"/>
    <property type="project" value="EnsemblFungi"/>
</dbReference>
<keyword evidence="3" id="KW-1185">Reference proteome</keyword>
<dbReference type="FunCoup" id="G0VEZ3">
    <property type="interactions" value="103"/>
</dbReference>
<keyword evidence="1" id="KW-0472">Membrane</keyword>
<dbReference type="Proteomes" id="UP000001640">
    <property type="component" value="Chromosome 4"/>
</dbReference>
<dbReference type="GO" id="GO:0005886">
    <property type="term" value="C:plasma membrane"/>
    <property type="evidence" value="ECO:0007669"/>
    <property type="project" value="InterPro"/>
</dbReference>
<dbReference type="GO" id="GO:0005938">
    <property type="term" value="C:cell cortex"/>
    <property type="evidence" value="ECO:0007669"/>
    <property type="project" value="EnsemblFungi"/>
</dbReference>
<dbReference type="GeneID" id="96903221"/>
<dbReference type="AlphaFoldDB" id="G0VEZ3"/>
<feature type="transmembrane region" description="Helical" evidence="1">
    <location>
        <begin position="115"/>
        <end position="139"/>
    </location>
</feature>
<dbReference type="InParanoid" id="G0VEZ3"/>
<organism evidence="2 3">
    <name type="scientific">Naumovozyma castellii</name>
    <name type="common">Yeast</name>
    <name type="synonym">Saccharomyces castellii</name>
    <dbReference type="NCBI Taxonomy" id="27288"/>
    <lineage>
        <taxon>Eukaryota</taxon>
        <taxon>Fungi</taxon>
        <taxon>Dikarya</taxon>
        <taxon>Ascomycota</taxon>
        <taxon>Saccharomycotina</taxon>
        <taxon>Saccharomycetes</taxon>
        <taxon>Saccharomycetales</taxon>
        <taxon>Saccharomycetaceae</taxon>
        <taxon>Naumovozyma</taxon>
    </lineage>
</organism>
<dbReference type="RefSeq" id="XP_003675976.1">
    <property type="nucleotide sequence ID" value="XM_003675928.1"/>
</dbReference>